<comment type="caution">
    <text evidence="1">The sequence shown here is derived from an EMBL/GenBank/DDBJ whole genome shotgun (WGS) entry which is preliminary data.</text>
</comment>
<dbReference type="Proteomes" id="UP000663836">
    <property type="component" value="Unassembled WGS sequence"/>
</dbReference>
<accession>A0A819E018</accession>
<gene>
    <name evidence="1" type="ORF">JBS370_LOCUS17720</name>
</gene>
<dbReference type="AlphaFoldDB" id="A0A819E018"/>
<organism evidence="1 2">
    <name type="scientific">Rotaria sordida</name>
    <dbReference type="NCBI Taxonomy" id="392033"/>
    <lineage>
        <taxon>Eukaryota</taxon>
        <taxon>Metazoa</taxon>
        <taxon>Spiralia</taxon>
        <taxon>Gnathifera</taxon>
        <taxon>Rotifera</taxon>
        <taxon>Eurotatoria</taxon>
        <taxon>Bdelloidea</taxon>
        <taxon>Philodinida</taxon>
        <taxon>Philodinidae</taxon>
        <taxon>Rotaria</taxon>
    </lineage>
</organism>
<reference evidence="1" key="1">
    <citation type="submission" date="2021-02" db="EMBL/GenBank/DDBJ databases">
        <authorList>
            <person name="Nowell W R."/>
        </authorList>
    </citation>
    <scope>NUCLEOTIDE SEQUENCE</scope>
</reference>
<dbReference type="EMBL" id="CAJOBD010001931">
    <property type="protein sequence ID" value="CAF3842133.1"/>
    <property type="molecule type" value="Genomic_DNA"/>
</dbReference>
<evidence type="ECO:0000313" key="1">
    <source>
        <dbReference type="EMBL" id="CAF3842133.1"/>
    </source>
</evidence>
<evidence type="ECO:0000313" key="2">
    <source>
        <dbReference type="Proteomes" id="UP000663836"/>
    </source>
</evidence>
<name>A0A819E018_9BILA</name>
<sequence>MLVSDMNSSHSEAHIGKNPSELYEYISSSWGLDYSANCSNLLSGYIYINQNDLFKQDCFLSCSSLCLRVIHNHGTTKIFDEEYVNWLKGDLLIIPYQIQPLDIRKIFVLIIIFRENVLKTKMQHLHHNESEDEDAWILSIQNVGLLLYQVLYDIRFADEEWKYLKDKHTIKNIIY</sequence>
<protein>
    <submittedName>
        <fullName evidence="1">Uncharacterized protein</fullName>
    </submittedName>
</protein>
<proteinExistence type="predicted"/>